<dbReference type="Proteomes" id="UP000000305">
    <property type="component" value="Unassembled WGS sequence"/>
</dbReference>
<reference evidence="2 3" key="1">
    <citation type="journal article" date="2011" name="Science">
        <title>The ecoresponsive genome of Daphnia pulex.</title>
        <authorList>
            <person name="Colbourne J.K."/>
            <person name="Pfrender M.E."/>
            <person name="Gilbert D."/>
            <person name="Thomas W.K."/>
            <person name="Tucker A."/>
            <person name="Oakley T.H."/>
            <person name="Tokishita S."/>
            <person name="Aerts A."/>
            <person name="Arnold G.J."/>
            <person name="Basu M.K."/>
            <person name="Bauer D.J."/>
            <person name="Caceres C.E."/>
            <person name="Carmel L."/>
            <person name="Casola C."/>
            <person name="Choi J.H."/>
            <person name="Detter J.C."/>
            <person name="Dong Q."/>
            <person name="Dusheyko S."/>
            <person name="Eads B.D."/>
            <person name="Frohlich T."/>
            <person name="Geiler-Samerotte K.A."/>
            <person name="Gerlach D."/>
            <person name="Hatcher P."/>
            <person name="Jogdeo S."/>
            <person name="Krijgsveld J."/>
            <person name="Kriventseva E.V."/>
            <person name="Kultz D."/>
            <person name="Laforsch C."/>
            <person name="Lindquist E."/>
            <person name="Lopez J."/>
            <person name="Manak J.R."/>
            <person name="Muller J."/>
            <person name="Pangilinan J."/>
            <person name="Patwardhan R.P."/>
            <person name="Pitluck S."/>
            <person name="Pritham E.J."/>
            <person name="Rechtsteiner A."/>
            <person name="Rho M."/>
            <person name="Rogozin I.B."/>
            <person name="Sakarya O."/>
            <person name="Salamov A."/>
            <person name="Schaack S."/>
            <person name="Shapiro H."/>
            <person name="Shiga Y."/>
            <person name="Skalitzky C."/>
            <person name="Smith Z."/>
            <person name="Souvorov A."/>
            <person name="Sung W."/>
            <person name="Tang Z."/>
            <person name="Tsuchiya D."/>
            <person name="Tu H."/>
            <person name="Vos H."/>
            <person name="Wang M."/>
            <person name="Wolf Y.I."/>
            <person name="Yamagata H."/>
            <person name="Yamada T."/>
            <person name="Ye Y."/>
            <person name="Shaw J.R."/>
            <person name="Andrews J."/>
            <person name="Crease T.J."/>
            <person name="Tang H."/>
            <person name="Lucas S.M."/>
            <person name="Robertson H.M."/>
            <person name="Bork P."/>
            <person name="Koonin E.V."/>
            <person name="Zdobnov E.M."/>
            <person name="Grigoriev I.V."/>
            <person name="Lynch M."/>
            <person name="Boore J.L."/>
        </authorList>
    </citation>
    <scope>NUCLEOTIDE SEQUENCE [LARGE SCALE GENOMIC DNA]</scope>
</reference>
<keyword evidence="3" id="KW-1185">Reference proteome</keyword>
<evidence type="ECO:0000256" key="1">
    <source>
        <dbReference type="SAM" id="MobiDB-lite"/>
    </source>
</evidence>
<protein>
    <submittedName>
        <fullName evidence="2">Uncharacterized protein</fullName>
    </submittedName>
</protein>
<dbReference type="eggNOG" id="KOG3544">
    <property type="taxonomic scope" value="Eukaryota"/>
</dbReference>
<feature type="region of interest" description="Disordered" evidence="1">
    <location>
        <begin position="239"/>
        <end position="332"/>
    </location>
</feature>
<dbReference type="InParanoid" id="E9HQF8"/>
<proteinExistence type="predicted"/>
<dbReference type="PANTHER" id="PTHR33053">
    <property type="entry name" value="PROTEIN, PUTATIVE-RELATED"/>
    <property type="match status" value="1"/>
</dbReference>
<name>E9HQF8_DAPPU</name>
<sequence>MTTGMLNLAAVNYRKDIPEFSGDLDDNTTFESWLKKANRVGVEAGWTEDQKLKFFQSKLRRAAAAFNNSLGVNIKANLAAWTTAMEAGFDDATIQDMRRAQLSKIRAEIQRTHRIDELYKSAYGRAAAESQDAEVIQLRNAVKKEALLKGMRLTIRTSLWNSLKATDTYEEVVEKAQVCEQVVDLRRLTEESEAHKKAEQQENEKNKNPELQQIMQAIANIQLSADSAGVAAGTVAHISEQKQEGEKQVRFSGRSRSYSPRYRERQNPEDVDGRTRHYPLGQRSQSDYDWRQNRQQRAQETQPQRSNPLNRAPDNWDNQRNGGFPGGLEDRT</sequence>
<dbReference type="PANTHER" id="PTHR33053:SF9">
    <property type="entry name" value="AGAP000105-PA"/>
    <property type="match status" value="1"/>
</dbReference>
<gene>
    <name evidence="2" type="ORF">DAPPUDRAFT_263809</name>
</gene>
<dbReference type="HOGENOM" id="CLU_022350_0_0_1"/>
<dbReference type="AlphaFoldDB" id="E9HQF8"/>
<evidence type="ECO:0000313" key="2">
    <source>
        <dbReference type="EMBL" id="EFX66022.1"/>
    </source>
</evidence>
<accession>E9HQF8</accession>
<feature type="compositionally biased region" description="Polar residues" evidence="1">
    <location>
        <begin position="293"/>
        <end position="309"/>
    </location>
</feature>
<feature type="non-terminal residue" evidence="2">
    <location>
        <position position="1"/>
    </location>
</feature>
<dbReference type="EMBL" id="GL732720">
    <property type="protein sequence ID" value="EFX66022.1"/>
    <property type="molecule type" value="Genomic_DNA"/>
</dbReference>
<evidence type="ECO:0000313" key="3">
    <source>
        <dbReference type="Proteomes" id="UP000000305"/>
    </source>
</evidence>
<feature type="compositionally biased region" description="Low complexity" evidence="1">
    <location>
        <begin position="250"/>
        <end position="260"/>
    </location>
</feature>
<feature type="compositionally biased region" description="Basic and acidic residues" evidence="1">
    <location>
        <begin position="261"/>
        <end position="275"/>
    </location>
</feature>
<dbReference type="PhylomeDB" id="E9HQF8"/>
<dbReference type="KEGG" id="dpx:DAPPUDRAFT_263809"/>
<feature type="compositionally biased region" description="Basic and acidic residues" evidence="1">
    <location>
        <begin position="239"/>
        <end position="249"/>
    </location>
</feature>
<organism evidence="2 3">
    <name type="scientific">Daphnia pulex</name>
    <name type="common">Water flea</name>
    <dbReference type="NCBI Taxonomy" id="6669"/>
    <lineage>
        <taxon>Eukaryota</taxon>
        <taxon>Metazoa</taxon>
        <taxon>Ecdysozoa</taxon>
        <taxon>Arthropoda</taxon>
        <taxon>Crustacea</taxon>
        <taxon>Branchiopoda</taxon>
        <taxon>Diplostraca</taxon>
        <taxon>Cladocera</taxon>
        <taxon>Anomopoda</taxon>
        <taxon>Daphniidae</taxon>
        <taxon>Daphnia</taxon>
    </lineage>
</organism>